<accession>A0A8H5M4I6</accession>
<protein>
    <submittedName>
        <fullName evidence="1">Uncharacterized protein</fullName>
    </submittedName>
</protein>
<keyword evidence="2" id="KW-1185">Reference proteome</keyword>
<reference evidence="1 2" key="1">
    <citation type="journal article" date="2020" name="ISME J.">
        <title>Uncovering the hidden diversity of litter-decomposition mechanisms in mushroom-forming fungi.</title>
        <authorList>
            <person name="Floudas D."/>
            <person name="Bentzer J."/>
            <person name="Ahren D."/>
            <person name="Johansson T."/>
            <person name="Persson P."/>
            <person name="Tunlid A."/>
        </authorList>
    </citation>
    <scope>NUCLEOTIDE SEQUENCE [LARGE SCALE GENOMIC DNA]</scope>
    <source>
        <strain evidence="1 2">CBS 661.87</strain>
    </source>
</reference>
<evidence type="ECO:0000313" key="2">
    <source>
        <dbReference type="Proteomes" id="UP000565441"/>
    </source>
</evidence>
<comment type="caution">
    <text evidence="1">The sequence shown here is derived from an EMBL/GenBank/DDBJ whole genome shotgun (WGS) entry which is preliminary data.</text>
</comment>
<evidence type="ECO:0000313" key="1">
    <source>
        <dbReference type="EMBL" id="KAF5380603.1"/>
    </source>
</evidence>
<proteinExistence type="predicted"/>
<organism evidence="1 2">
    <name type="scientific">Tricholomella constricta</name>
    <dbReference type="NCBI Taxonomy" id="117010"/>
    <lineage>
        <taxon>Eukaryota</taxon>
        <taxon>Fungi</taxon>
        <taxon>Dikarya</taxon>
        <taxon>Basidiomycota</taxon>
        <taxon>Agaricomycotina</taxon>
        <taxon>Agaricomycetes</taxon>
        <taxon>Agaricomycetidae</taxon>
        <taxon>Agaricales</taxon>
        <taxon>Tricholomatineae</taxon>
        <taxon>Lyophyllaceae</taxon>
        <taxon>Tricholomella</taxon>
    </lineage>
</organism>
<gene>
    <name evidence="1" type="ORF">D9615_004585</name>
</gene>
<sequence length="105" mass="10645">MSVTNVDKVTGKGKDMVGEDGGLIAADIFALPSIAADALSQEGLEYATIDVVSAPCAVFSQSSASGSRVGEWHTKNKTLGVGSGDKLGIKALELHDVSPGDVRAG</sequence>
<dbReference type="AlphaFoldDB" id="A0A8H5M4I6"/>
<name>A0A8H5M4I6_9AGAR</name>
<dbReference type="EMBL" id="JAACJP010000013">
    <property type="protein sequence ID" value="KAF5380603.1"/>
    <property type="molecule type" value="Genomic_DNA"/>
</dbReference>
<dbReference type="Proteomes" id="UP000565441">
    <property type="component" value="Unassembled WGS sequence"/>
</dbReference>